<reference evidence="2 5" key="2">
    <citation type="submission" date="2020-08" db="EMBL/GenBank/DDBJ databases">
        <title>Sequencing the genomes of 1000 actinobacteria strains.</title>
        <authorList>
            <person name="Klenk H.-P."/>
        </authorList>
    </citation>
    <scope>NUCLEOTIDE SEQUENCE [LARGE SCALE GENOMIC DNA]</scope>
    <source>
        <strain evidence="2 5">DSM 15626</strain>
    </source>
</reference>
<dbReference type="GO" id="GO:0003677">
    <property type="term" value="F:DNA binding"/>
    <property type="evidence" value="ECO:0007669"/>
    <property type="project" value="UniProtKB-KW"/>
</dbReference>
<proteinExistence type="predicted"/>
<dbReference type="AlphaFoldDB" id="A0A7Y4NZ81"/>
<accession>A0A7Y4NZ81</accession>
<reference evidence="3 4" key="1">
    <citation type="submission" date="2020-05" db="EMBL/GenBank/DDBJ databases">
        <title>Genome sequence of Kribbella sandramycini ATCC 39419.</title>
        <authorList>
            <person name="Maclea K.S."/>
            <person name="Fair J.L."/>
        </authorList>
    </citation>
    <scope>NUCLEOTIDE SEQUENCE [LARGE SCALE GENOMIC DNA]</scope>
    <source>
        <strain evidence="3 4">ATCC 39419</strain>
    </source>
</reference>
<dbReference type="PRINTS" id="PR00598">
    <property type="entry name" value="HTHMARR"/>
</dbReference>
<sequence>MATPAVALASDRSAWDRVLALHARVERELAQALQTRHGLALSDYRSLEHLAASSTNELRMQELADKVGLNQSSVTRLVSRLETAGYAYKDLCPSDKRGVYAVITPEGRERHAQARATYAEVLSATLNQHATDPTLAPTVQALRTAR</sequence>
<dbReference type="PANTHER" id="PTHR33164:SF99">
    <property type="entry name" value="MARR FAMILY REGULATORY PROTEIN"/>
    <property type="match status" value="1"/>
</dbReference>
<dbReference type="RefSeq" id="WP_171671860.1">
    <property type="nucleotide sequence ID" value="NZ_BAAAGT010000003.1"/>
</dbReference>
<dbReference type="GO" id="GO:0006950">
    <property type="term" value="P:response to stress"/>
    <property type="evidence" value="ECO:0007669"/>
    <property type="project" value="TreeGrafter"/>
</dbReference>
<organism evidence="3 4">
    <name type="scientific">Kribbella sandramycini</name>
    <dbReference type="NCBI Taxonomy" id="60450"/>
    <lineage>
        <taxon>Bacteria</taxon>
        <taxon>Bacillati</taxon>
        <taxon>Actinomycetota</taxon>
        <taxon>Actinomycetes</taxon>
        <taxon>Propionibacteriales</taxon>
        <taxon>Kribbellaceae</taxon>
        <taxon>Kribbella</taxon>
    </lineage>
</organism>
<dbReference type="EMBL" id="JACHKF010000001">
    <property type="protein sequence ID" value="MBB6567488.1"/>
    <property type="molecule type" value="Genomic_DNA"/>
</dbReference>
<keyword evidence="4" id="KW-1185">Reference proteome</keyword>
<dbReference type="PANTHER" id="PTHR33164">
    <property type="entry name" value="TRANSCRIPTIONAL REGULATOR, MARR FAMILY"/>
    <property type="match status" value="1"/>
</dbReference>
<feature type="domain" description="HTH marR-type" evidence="1">
    <location>
        <begin position="1"/>
        <end position="146"/>
    </location>
</feature>
<dbReference type="EMBL" id="JABJRC010000001">
    <property type="protein sequence ID" value="NOL39905.1"/>
    <property type="molecule type" value="Genomic_DNA"/>
</dbReference>
<keyword evidence="2" id="KW-0238">DNA-binding</keyword>
<gene>
    <name evidence="2" type="ORF">HNR71_003125</name>
    <name evidence="3" type="ORF">HPO96_06590</name>
</gene>
<dbReference type="PROSITE" id="PS50995">
    <property type="entry name" value="HTH_MARR_2"/>
    <property type="match status" value="1"/>
</dbReference>
<dbReference type="InterPro" id="IPR039422">
    <property type="entry name" value="MarR/SlyA-like"/>
</dbReference>
<protein>
    <submittedName>
        <fullName evidence="2 3">MarR family transcriptional regulator</fullName>
    </submittedName>
</protein>
<dbReference type="Gene3D" id="1.10.10.10">
    <property type="entry name" value="Winged helix-like DNA-binding domain superfamily/Winged helix DNA-binding domain"/>
    <property type="match status" value="1"/>
</dbReference>
<dbReference type="SMART" id="SM00347">
    <property type="entry name" value="HTH_MARR"/>
    <property type="match status" value="1"/>
</dbReference>
<evidence type="ECO:0000313" key="3">
    <source>
        <dbReference type="EMBL" id="NOL39905.1"/>
    </source>
</evidence>
<dbReference type="SUPFAM" id="SSF46785">
    <property type="entry name" value="Winged helix' DNA-binding domain"/>
    <property type="match status" value="1"/>
</dbReference>
<dbReference type="InterPro" id="IPR000835">
    <property type="entry name" value="HTH_MarR-typ"/>
</dbReference>
<evidence type="ECO:0000313" key="2">
    <source>
        <dbReference type="EMBL" id="MBB6567488.1"/>
    </source>
</evidence>
<evidence type="ECO:0000259" key="1">
    <source>
        <dbReference type="PROSITE" id="PS50995"/>
    </source>
</evidence>
<dbReference type="Proteomes" id="UP000553957">
    <property type="component" value="Unassembled WGS sequence"/>
</dbReference>
<evidence type="ECO:0000313" key="4">
    <source>
        <dbReference type="Proteomes" id="UP000534306"/>
    </source>
</evidence>
<dbReference type="Proteomes" id="UP000534306">
    <property type="component" value="Unassembled WGS sequence"/>
</dbReference>
<dbReference type="GO" id="GO:0003700">
    <property type="term" value="F:DNA-binding transcription factor activity"/>
    <property type="evidence" value="ECO:0007669"/>
    <property type="project" value="InterPro"/>
</dbReference>
<comment type="caution">
    <text evidence="3">The sequence shown here is derived from an EMBL/GenBank/DDBJ whole genome shotgun (WGS) entry which is preliminary data.</text>
</comment>
<dbReference type="InterPro" id="IPR036390">
    <property type="entry name" value="WH_DNA-bd_sf"/>
</dbReference>
<evidence type="ECO:0000313" key="5">
    <source>
        <dbReference type="Proteomes" id="UP000553957"/>
    </source>
</evidence>
<dbReference type="InterPro" id="IPR036388">
    <property type="entry name" value="WH-like_DNA-bd_sf"/>
</dbReference>
<name>A0A7Y4NZ81_9ACTN</name>
<dbReference type="Pfam" id="PF12802">
    <property type="entry name" value="MarR_2"/>
    <property type="match status" value="1"/>
</dbReference>